<dbReference type="SUPFAM" id="SSF52540">
    <property type="entry name" value="P-loop containing nucleoside triphosphate hydrolases"/>
    <property type="match status" value="1"/>
</dbReference>
<dbReference type="PANTHER" id="PTHR32071">
    <property type="entry name" value="TRANSCRIPTIONAL REGULATORY PROTEIN"/>
    <property type="match status" value="1"/>
</dbReference>
<evidence type="ECO:0000313" key="10">
    <source>
        <dbReference type="Proteomes" id="UP000319578"/>
    </source>
</evidence>
<reference evidence="7 10" key="3">
    <citation type="submission" date="2019-06" db="EMBL/GenBank/DDBJ databases">
        <title>Whole genome shotgun sequence of Brevibacillus reuszeri NBRC 15719.</title>
        <authorList>
            <person name="Hosoyama A."/>
            <person name="Uohara A."/>
            <person name="Ohji S."/>
            <person name="Ichikawa N."/>
        </authorList>
    </citation>
    <scope>NUCLEOTIDE SEQUENCE [LARGE SCALE GENOMIC DNA]</scope>
    <source>
        <strain evidence="7 10">NBRC 15719</strain>
    </source>
</reference>
<keyword evidence="5" id="KW-0804">Transcription</keyword>
<dbReference type="GO" id="GO:0005524">
    <property type="term" value="F:ATP binding"/>
    <property type="evidence" value="ECO:0007669"/>
    <property type="project" value="UniProtKB-KW"/>
</dbReference>
<evidence type="ECO:0000313" key="8">
    <source>
        <dbReference type="EMBL" id="KNB70795.1"/>
    </source>
</evidence>
<dbReference type="Gene3D" id="3.30.450.40">
    <property type="match status" value="1"/>
</dbReference>
<dbReference type="InterPro" id="IPR029016">
    <property type="entry name" value="GAF-like_dom_sf"/>
</dbReference>
<reference evidence="9" key="1">
    <citation type="submission" date="2015-07" db="EMBL/GenBank/DDBJ databases">
        <title>Genome sequencing project for genomic taxonomy and phylogenomics of Bacillus-like bacteria.</title>
        <authorList>
            <person name="Liu B."/>
            <person name="Wang J."/>
            <person name="Zhu Y."/>
            <person name="Liu G."/>
            <person name="Chen Q."/>
            <person name="Chen Z."/>
            <person name="Lan J."/>
            <person name="Che J."/>
            <person name="Ge C."/>
            <person name="Shi H."/>
            <person name="Pan Z."/>
            <person name="Liu X."/>
        </authorList>
    </citation>
    <scope>NUCLEOTIDE SEQUENCE [LARGE SCALE GENOMIC DNA]</scope>
    <source>
        <strain evidence="9">DSM 9887</strain>
    </source>
</reference>
<evidence type="ECO:0000256" key="2">
    <source>
        <dbReference type="ARBA" id="ARBA00022840"/>
    </source>
</evidence>
<dbReference type="GO" id="GO:0006355">
    <property type="term" value="P:regulation of DNA-templated transcription"/>
    <property type="evidence" value="ECO:0007669"/>
    <property type="project" value="InterPro"/>
</dbReference>
<evidence type="ECO:0000256" key="3">
    <source>
        <dbReference type="ARBA" id="ARBA00023015"/>
    </source>
</evidence>
<evidence type="ECO:0000259" key="6">
    <source>
        <dbReference type="PROSITE" id="PS50045"/>
    </source>
</evidence>
<dbReference type="InterPro" id="IPR025944">
    <property type="entry name" value="Sigma_54_int_dom_CS"/>
</dbReference>
<evidence type="ECO:0000313" key="7">
    <source>
        <dbReference type="EMBL" id="GED67004.1"/>
    </source>
</evidence>
<keyword evidence="10" id="KW-1185">Reference proteome</keyword>
<dbReference type="EMBL" id="BJON01000002">
    <property type="protein sequence ID" value="GED67004.1"/>
    <property type="molecule type" value="Genomic_DNA"/>
</dbReference>
<dbReference type="InterPro" id="IPR025943">
    <property type="entry name" value="Sigma_54_int_dom_ATP-bd_2"/>
</dbReference>
<dbReference type="Gene3D" id="3.30.450.20">
    <property type="entry name" value="PAS domain"/>
    <property type="match status" value="1"/>
</dbReference>
<keyword evidence="4" id="KW-0238">DNA-binding</keyword>
<dbReference type="SMART" id="SM00382">
    <property type="entry name" value="AAA"/>
    <property type="match status" value="1"/>
</dbReference>
<dbReference type="SMART" id="SM00091">
    <property type="entry name" value="PAS"/>
    <property type="match status" value="1"/>
</dbReference>
<dbReference type="Gene3D" id="1.10.8.60">
    <property type="match status" value="1"/>
</dbReference>
<dbReference type="AlphaFoldDB" id="A0A0K9YRH8"/>
<dbReference type="PANTHER" id="PTHR32071:SF57">
    <property type="entry name" value="C4-DICARBOXYLATE TRANSPORT TRANSCRIPTIONAL REGULATORY PROTEIN DCTD"/>
    <property type="match status" value="1"/>
</dbReference>
<dbReference type="InterPro" id="IPR003018">
    <property type="entry name" value="GAF"/>
</dbReference>
<dbReference type="SUPFAM" id="SSF55781">
    <property type="entry name" value="GAF domain-like"/>
    <property type="match status" value="1"/>
</dbReference>
<dbReference type="InterPro" id="IPR003593">
    <property type="entry name" value="AAA+_ATPase"/>
</dbReference>
<dbReference type="InterPro" id="IPR009057">
    <property type="entry name" value="Homeodomain-like_sf"/>
</dbReference>
<dbReference type="PROSITE" id="PS50045">
    <property type="entry name" value="SIGMA54_INTERACT_4"/>
    <property type="match status" value="1"/>
</dbReference>
<evidence type="ECO:0000256" key="4">
    <source>
        <dbReference type="ARBA" id="ARBA00023125"/>
    </source>
</evidence>
<dbReference type="InterPro" id="IPR027417">
    <property type="entry name" value="P-loop_NTPase"/>
</dbReference>
<dbReference type="Proteomes" id="UP000319578">
    <property type="component" value="Unassembled WGS sequence"/>
</dbReference>
<dbReference type="SUPFAM" id="SSF55785">
    <property type="entry name" value="PYP-like sensor domain (PAS domain)"/>
    <property type="match status" value="1"/>
</dbReference>
<evidence type="ECO:0000256" key="1">
    <source>
        <dbReference type="ARBA" id="ARBA00022741"/>
    </source>
</evidence>
<dbReference type="EMBL" id="LGIQ01000009">
    <property type="protein sequence ID" value="KNB70795.1"/>
    <property type="molecule type" value="Genomic_DNA"/>
</dbReference>
<reference evidence="8" key="2">
    <citation type="submission" date="2015-07" db="EMBL/GenBank/DDBJ databases">
        <title>MeaNS - Measles Nucleotide Surveillance Program.</title>
        <authorList>
            <person name="Tran T."/>
            <person name="Druce J."/>
        </authorList>
    </citation>
    <scope>NUCLEOTIDE SEQUENCE</scope>
    <source>
        <strain evidence="8">DSM 9887</strain>
    </source>
</reference>
<dbReference type="PROSITE" id="PS00675">
    <property type="entry name" value="SIGMA54_INTERACT_1"/>
    <property type="match status" value="1"/>
</dbReference>
<dbReference type="GO" id="GO:0003677">
    <property type="term" value="F:DNA binding"/>
    <property type="evidence" value="ECO:0007669"/>
    <property type="project" value="UniProtKB-KW"/>
</dbReference>
<dbReference type="InterPro" id="IPR002078">
    <property type="entry name" value="Sigma_54_int"/>
</dbReference>
<name>A0A0K9YRH8_9BACL</name>
<evidence type="ECO:0000313" key="9">
    <source>
        <dbReference type="Proteomes" id="UP000036834"/>
    </source>
</evidence>
<dbReference type="InterPro" id="IPR013767">
    <property type="entry name" value="PAS_fold"/>
</dbReference>
<keyword evidence="1" id="KW-0547">Nucleotide-binding</keyword>
<gene>
    <name evidence="8" type="ORF">ADS79_18215</name>
    <name evidence="7" type="ORF">BRE01_07060</name>
</gene>
<dbReference type="InterPro" id="IPR025662">
    <property type="entry name" value="Sigma_54_int_dom_ATP-bd_1"/>
</dbReference>
<dbReference type="CDD" id="cd00009">
    <property type="entry name" value="AAA"/>
    <property type="match status" value="1"/>
</dbReference>
<dbReference type="Pfam" id="PF00158">
    <property type="entry name" value="Sigma54_activat"/>
    <property type="match status" value="1"/>
</dbReference>
<dbReference type="STRING" id="54915.ADS79_18215"/>
<dbReference type="PROSITE" id="PS00676">
    <property type="entry name" value="SIGMA54_INTERACT_2"/>
    <property type="match status" value="1"/>
</dbReference>
<comment type="caution">
    <text evidence="8">The sequence shown here is derived from an EMBL/GenBank/DDBJ whole genome shotgun (WGS) entry which is preliminary data.</text>
</comment>
<accession>A0A0K9YRH8</accession>
<dbReference type="SUPFAM" id="SSF46689">
    <property type="entry name" value="Homeodomain-like"/>
    <property type="match status" value="1"/>
</dbReference>
<feature type="domain" description="Sigma-54 factor interaction" evidence="6">
    <location>
        <begin position="285"/>
        <end position="515"/>
    </location>
</feature>
<dbReference type="Pfam" id="PF25601">
    <property type="entry name" value="AAA_lid_14"/>
    <property type="match status" value="1"/>
</dbReference>
<protein>
    <submittedName>
        <fullName evidence="7">ATPase AAA</fullName>
    </submittedName>
    <submittedName>
        <fullName evidence="8">Transcriptional regulator</fullName>
    </submittedName>
</protein>
<dbReference type="RefSeq" id="WP_049739815.1">
    <property type="nucleotide sequence ID" value="NZ_BJON01000002.1"/>
</dbReference>
<dbReference type="InterPro" id="IPR035965">
    <property type="entry name" value="PAS-like_dom_sf"/>
</dbReference>
<dbReference type="FunFam" id="3.40.50.300:FF:000006">
    <property type="entry name" value="DNA-binding transcriptional regulator NtrC"/>
    <property type="match status" value="1"/>
</dbReference>
<dbReference type="Gene3D" id="1.10.10.60">
    <property type="entry name" value="Homeodomain-like"/>
    <property type="match status" value="1"/>
</dbReference>
<organism evidence="8 9">
    <name type="scientific">Brevibacillus reuszeri</name>
    <dbReference type="NCBI Taxonomy" id="54915"/>
    <lineage>
        <taxon>Bacteria</taxon>
        <taxon>Bacillati</taxon>
        <taxon>Bacillota</taxon>
        <taxon>Bacilli</taxon>
        <taxon>Bacillales</taxon>
        <taxon>Paenibacillaceae</taxon>
        <taxon>Brevibacillus</taxon>
    </lineage>
</organism>
<dbReference type="InterPro" id="IPR058031">
    <property type="entry name" value="AAA_lid_NorR"/>
</dbReference>
<dbReference type="Pfam" id="PF00989">
    <property type="entry name" value="PAS"/>
    <property type="match status" value="1"/>
</dbReference>
<keyword evidence="2" id="KW-0067">ATP-binding</keyword>
<dbReference type="PATRIC" id="fig|54915.3.peg.2732"/>
<proteinExistence type="predicted"/>
<dbReference type="CDD" id="cd00130">
    <property type="entry name" value="PAS"/>
    <property type="match status" value="1"/>
</dbReference>
<keyword evidence="3" id="KW-0805">Transcription regulation</keyword>
<dbReference type="InterPro" id="IPR000014">
    <property type="entry name" value="PAS"/>
</dbReference>
<sequence length="606" mass="68272">MSLLKEIQHTTQQVAEAISAVLQIETEIVDNEMTIIAGTGKYKELINMKEEEGQIEAGYLYGRVIRTNQPFFVEDARNDPSYDPSVLTGGTEELAEVCAPIHYEGMVIGVIGLIAFDETQRRSLVMNKLVLLTYLQRMSELLTSKIAEQAALNKWIKTTQKLEVLIGSIHEGIIAIDENGLITNCNETAEHLVHKDKQQLIHTPIEQIWSNSPMLEVIQTGKGYIQQEEHYQLDQHEMHFIVTARPIIIQDQVVGVVATFRRMADARRLAYELTSEQKDLYFTEIYGQSRALSLVKKQAEQVARGTSNILITGQSGTGKGMMAAAIHSASNRRSGPFIIVNCGAIPETLLESELFGYASGAFTGARREGKAGKFELADGGTIFLDEIGDLPLHLQVKLLHVLQSKQVERVGSNRLISVNIRVISATNKDLEEMVRTKEFREDLFFRLNVIPLHMPPLSERTEDIPVLMESFLTKYSQMSEHSPLHFSPEVRRAFVSYHWPGNVRELENAIEYAVNMTTSPYIDMESVLPRIRNANSTRLPVMVEADEQPLKAMLQDHERQILLEMLRKYGTGLEAKRIIAAKLDIGLATLYRKIDAHQIIAEEHVT</sequence>
<evidence type="ECO:0000256" key="5">
    <source>
        <dbReference type="ARBA" id="ARBA00023163"/>
    </source>
</evidence>
<dbReference type="Pfam" id="PF13185">
    <property type="entry name" value="GAF_2"/>
    <property type="match status" value="1"/>
</dbReference>
<dbReference type="OrthoDB" id="9771372at2"/>
<dbReference type="Proteomes" id="UP000036834">
    <property type="component" value="Unassembled WGS sequence"/>
</dbReference>
<dbReference type="Gene3D" id="3.40.50.300">
    <property type="entry name" value="P-loop containing nucleotide triphosphate hydrolases"/>
    <property type="match status" value="1"/>
</dbReference>
<dbReference type="PROSITE" id="PS00688">
    <property type="entry name" value="SIGMA54_INTERACT_3"/>
    <property type="match status" value="1"/>
</dbReference>